<dbReference type="EMBL" id="MDTU01000003">
    <property type="protein sequence ID" value="ODN41377.1"/>
    <property type="molecule type" value="Genomic_DNA"/>
</dbReference>
<keyword evidence="3" id="KW-1185">Reference proteome</keyword>
<dbReference type="Proteomes" id="UP000094329">
    <property type="component" value="Unassembled WGS sequence"/>
</dbReference>
<proteinExistence type="predicted"/>
<sequence length="201" mass="23033">MADKRKALQSKPVLKRPIKLNTLQAQRIYHDRFRFVSNSLFSLSVILRVIGQEDDIDTLEDMILGYFNKAETELKDSINRYKELIKSQGIQEIPTYSEPLEATIEVNSPLVFRLINTFQTMDVTIQLIDALWFSGALRDKQHCAAHGECISHMNKFLGRVTNIEKRARNAARQKGKSEEVSEEAPKVESQPQEQESNQKVA</sequence>
<gene>
    <name evidence="2" type="ORF">BGC07_16540</name>
</gene>
<feature type="compositionally biased region" description="Basic and acidic residues" evidence="1">
    <location>
        <begin position="175"/>
        <end position="186"/>
    </location>
</feature>
<evidence type="ECO:0000256" key="1">
    <source>
        <dbReference type="SAM" id="MobiDB-lite"/>
    </source>
</evidence>
<evidence type="ECO:0000313" key="2">
    <source>
        <dbReference type="EMBL" id="ODN41377.1"/>
    </source>
</evidence>
<reference evidence="2 3" key="1">
    <citation type="submission" date="2016-08" db="EMBL/GenBank/DDBJ databases">
        <title>Draft genome sequence of Candidatus Piscirickettsia litoralis, from seawater.</title>
        <authorList>
            <person name="Wan X."/>
            <person name="Lee A.J."/>
            <person name="Hou S."/>
            <person name="Donachie S.P."/>
        </authorList>
    </citation>
    <scope>NUCLEOTIDE SEQUENCE [LARGE SCALE GENOMIC DNA]</scope>
    <source>
        <strain evidence="2 3">Y2</strain>
    </source>
</reference>
<organism evidence="2 3">
    <name type="scientific">Piscirickettsia litoralis</name>
    <dbReference type="NCBI Taxonomy" id="1891921"/>
    <lineage>
        <taxon>Bacteria</taxon>
        <taxon>Pseudomonadati</taxon>
        <taxon>Pseudomonadota</taxon>
        <taxon>Gammaproteobacteria</taxon>
        <taxon>Thiotrichales</taxon>
        <taxon>Piscirickettsiaceae</taxon>
        <taxon>Piscirickettsia</taxon>
    </lineage>
</organism>
<feature type="compositionally biased region" description="Polar residues" evidence="1">
    <location>
        <begin position="189"/>
        <end position="201"/>
    </location>
</feature>
<comment type="caution">
    <text evidence="2">The sequence shown here is derived from an EMBL/GenBank/DDBJ whole genome shotgun (WGS) entry which is preliminary data.</text>
</comment>
<accession>A0ABX2ZZC5</accession>
<evidence type="ECO:0000313" key="3">
    <source>
        <dbReference type="Proteomes" id="UP000094329"/>
    </source>
</evidence>
<evidence type="ECO:0008006" key="4">
    <source>
        <dbReference type="Google" id="ProtNLM"/>
    </source>
</evidence>
<name>A0ABX2ZZC5_9GAMM</name>
<dbReference type="RefSeq" id="WP_069314170.1">
    <property type="nucleotide sequence ID" value="NZ_MDTU01000003.1"/>
</dbReference>
<feature type="region of interest" description="Disordered" evidence="1">
    <location>
        <begin position="167"/>
        <end position="201"/>
    </location>
</feature>
<protein>
    <recommendedName>
        <fullName evidence="4">DUF1845 domain-containing protein</fullName>
    </recommendedName>
</protein>